<comment type="caution">
    <text evidence="20">The sequence shown here is derived from an EMBL/GenBank/DDBJ whole genome shotgun (WGS) entry which is preliminary data.</text>
</comment>
<dbReference type="Pfam" id="PF00593">
    <property type="entry name" value="TonB_dep_Rec_b-barrel"/>
    <property type="match status" value="1"/>
</dbReference>
<evidence type="ECO:0000256" key="12">
    <source>
        <dbReference type="ARBA" id="ARBA00023170"/>
    </source>
</evidence>
<dbReference type="InterPro" id="IPR039426">
    <property type="entry name" value="TonB-dep_rcpt-like"/>
</dbReference>
<dbReference type="Gene3D" id="2.60.40.1120">
    <property type="entry name" value="Carboxypeptidase-like, regulatory domain"/>
    <property type="match status" value="1"/>
</dbReference>
<evidence type="ECO:0000256" key="16">
    <source>
        <dbReference type="SAM" id="MobiDB-lite"/>
    </source>
</evidence>
<comment type="similarity">
    <text evidence="2 14 15">Belongs to the TonB-dependent receptor family.</text>
</comment>
<keyword evidence="4 14" id="KW-1134">Transmembrane beta strand</keyword>
<evidence type="ECO:0000256" key="17">
    <source>
        <dbReference type="SAM" id="SignalP"/>
    </source>
</evidence>
<evidence type="ECO:0000256" key="8">
    <source>
        <dbReference type="ARBA" id="ARBA00023004"/>
    </source>
</evidence>
<dbReference type="NCBIfam" id="TIGR01783">
    <property type="entry name" value="TonB-siderophor"/>
    <property type="match status" value="1"/>
</dbReference>
<evidence type="ECO:0000256" key="15">
    <source>
        <dbReference type="RuleBase" id="RU003357"/>
    </source>
</evidence>
<keyword evidence="3 14" id="KW-0813">Transport</keyword>
<dbReference type="Pfam" id="PF07715">
    <property type="entry name" value="Plug"/>
    <property type="match status" value="1"/>
</dbReference>
<accession>A0ABT8VSL2</accession>
<dbReference type="PROSITE" id="PS52016">
    <property type="entry name" value="TONB_DEPENDENT_REC_3"/>
    <property type="match status" value="1"/>
</dbReference>
<feature type="region of interest" description="Disordered" evidence="16">
    <location>
        <begin position="613"/>
        <end position="633"/>
    </location>
</feature>
<dbReference type="SUPFAM" id="SSF49452">
    <property type="entry name" value="Starch-binding domain-like"/>
    <property type="match status" value="1"/>
</dbReference>
<keyword evidence="10 15" id="KW-0798">TonB box</keyword>
<dbReference type="SUPFAM" id="SSF56935">
    <property type="entry name" value="Porins"/>
    <property type="match status" value="1"/>
</dbReference>
<feature type="domain" description="TonB-dependent receptor plug" evidence="19">
    <location>
        <begin position="134"/>
        <end position="231"/>
    </location>
</feature>
<protein>
    <submittedName>
        <fullName evidence="20">TonB-dependent receptor</fullName>
    </submittedName>
</protein>
<evidence type="ECO:0000256" key="5">
    <source>
        <dbReference type="ARBA" id="ARBA00022496"/>
    </source>
</evidence>
<evidence type="ECO:0000256" key="7">
    <source>
        <dbReference type="ARBA" id="ARBA00022729"/>
    </source>
</evidence>
<proteinExistence type="inferred from homology"/>
<keyword evidence="5" id="KW-0410">Iron transport</keyword>
<dbReference type="Pfam" id="PF13715">
    <property type="entry name" value="CarbopepD_reg_2"/>
    <property type="match status" value="1"/>
</dbReference>
<evidence type="ECO:0000259" key="19">
    <source>
        <dbReference type="Pfam" id="PF07715"/>
    </source>
</evidence>
<dbReference type="InterPro" id="IPR013784">
    <property type="entry name" value="Carb-bd-like_fold"/>
</dbReference>
<keyword evidence="11 14" id="KW-0472">Membrane</keyword>
<feature type="chain" id="PRO_5046313428" evidence="17">
    <location>
        <begin position="20"/>
        <end position="797"/>
    </location>
</feature>
<dbReference type="InterPro" id="IPR037066">
    <property type="entry name" value="Plug_dom_sf"/>
</dbReference>
<evidence type="ECO:0000256" key="13">
    <source>
        <dbReference type="ARBA" id="ARBA00023237"/>
    </source>
</evidence>
<dbReference type="CDD" id="cd01347">
    <property type="entry name" value="ligand_gated_channel"/>
    <property type="match status" value="1"/>
</dbReference>
<dbReference type="Gene3D" id="2.170.130.10">
    <property type="entry name" value="TonB-dependent receptor, plug domain"/>
    <property type="match status" value="1"/>
</dbReference>
<evidence type="ECO:0000259" key="18">
    <source>
        <dbReference type="Pfam" id="PF00593"/>
    </source>
</evidence>
<evidence type="ECO:0000313" key="20">
    <source>
        <dbReference type="EMBL" id="MDO3694968.1"/>
    </source>
</evidence>
<dbReference type="PANTHER" id="PTHR32552:SF68">
    <property type="entry name" value="FERRICHROME OUTER MEMBRANE TRANSPORTER_PHAGE RECEPTOR"/>
    <property type="match status" value="1"/>
</dbReference>
<reference evidence="20" key="1">
    <citation type="submission" date="2023-07" db="EMBL/GenBank/DDBJ databases">
        <title>Wenyingzhuangia sp. chi5 genome sequencing and assembly.</title>
        <authorList>
            <person name="Park S."/>
        </authorList>
    </citation>
    <scope>NUCLEOTIDE SEQUENCE</scope>
    <source>
        <strain evidence="20">Chi5</strain>
    </source>
</reference>
<keyword evidence="13 14" id="KW-0998">Cell outer membrane</keyword>
<name>A0ABT8VSL2_9FLAO</name>
<evidence type="ECO:0000256" key="2">
    <source>
        <dbReference type="ARBA" id="ARBA00009810"/>
    </source>
</evidence>
<dbReference type="Gene3D" id="2.40.170.20">
    <property type="entry name" value="TonB-dependent receptor, beta-barrel domain"/>
    <property type="match status" value="1"/>
</dbReference>
<keyword evidence="9" id="KW-0406">Ion transport</keyword>
<evidence type="ECO:0000256" key="1">
    <source>
        <dbReference type="ARBA" id="ARBA00004571"/>
    </source>
</evidence>
<keyword evidence="6 14" id="KW-0812">Transmembrane</keyword>
<keyword evidence="7 17" id="KW-0732">Signal</keyword>
<keyword evidence="12 20" id="KW-0675">Receptor</keyword>
<dbReference type="Proteomes" id="UP001168642">
    <property type="component" value="Unassembled WGS sequence"/>
</dbReference>
<comment type="subcellular location">
    <subcellularLocation>
        <location evidence="1 14">Cell outer membrane</location>
        <topology evidence="1 14">Multi-pass membrane protein</topology>
    </subcellularLocation>
</comment>
<dbReference type="InterPro" id="IPR012910">
    <property type="entry name" value="Plug_dom"/>
</dbReference>
<feature type="domain" description="TonB-dependent receptor-like beta-barrel" evidence="18">
    <location>
        <begin position="313"/>
        <end position="764"/>
    </location>
</feature>
<evidence type="ECO:0000256" key="4">
    <source>
        <dbReference type="ARBA" id="ARBA00022452"/>
    </source>
</evidence>
<dbReference type="InterPro" id="IPR036942">
    <property type="entry name" value="Beta-barrel_TonB_sf"/>
</dbReference>
<evidence type="ECO:0000256" key="14">
    <source>
        <dbReference type="PROSITE-ProRule" id="PRU01360"/>
    </source>
</evidence>
<dbReference type="RefSeq" id="WP_302884229.1">
    <property type="nucleotide sequence ID" value="NZ_JAUMIT010000004.1"/>
</dbReference>
<dbReference type="InterPro" id="IPR010105">
    <property type="entry name" value="TonB_sidphr_rcpt"/>
</dbReference>
<sequence>MKKLIILSFVTLISVFANAQTGSLSGKIISKNSYPISYANIQLNNTNYKTITDGKGQFSIENIKLGEYILSVKFLGYKEYTSKVIIDPNETTTLPAIVLIENQEELKEVVLEGHKQNKYTVEAPSNSLRINTPIQKLAQNVQVLSSELLADQQTTNIMDGVTRNVSGVTMIEHWGNFARINMRGFRLPAFRNGFNFQDSWGPLSEDMNTVERIEFVKGPAGFMMSAGEPGGFYNVVTKKPTANKVANISVSAGSFDYLRTTIDLGGKLTEDGKLLYRFNGMFQTTDTHRGNENTQRYGIAPALTYNFSDKTSITTELNLQDAQSYLGSAYIFAPVGDGYGSLDRDFKFTDNNYPVTNIQELTVFTNLKHQISKNWSFETKLAYLKYDQVGNSAWASITDTGDASRSISVWDALSVGKYFQTYLSGQFHTGKIVHKVLGGFDFTDKNYWADFNQSVSIDQNQPFNIYNPVYGNTDAPVFDRSIALKYRNGGKPYNGYLVRSYYVQDELGFFNDKARLTLAGRYTELVTNGKDEIDNKFTPRIGLSVDILPTFTAYAMYDQAFTAQNGITANGDPLTPVDGVDIEGGVKKTFFGGKLKTSLGVYQITKQNVANTDYDNPLTGDGPDGIPGTADDTESFPYSVQLGEIQSKGVEFDMQGQITPELNVILNYANTNVEITEDTDATKVGQRIAGHAKHVTNAWVNYNFSKNSKLNGFGASLGYQYQIDRSSWAWGANNQTDLPDYFRLDGAISWKNDKIKVQANINNLLNEYLYSGSNYGTYLYWQSEPGINGRITVSYTF</sequence>
<keyword evidence="8" id="KW-0408">Iron</keyword>
<evidence type="ECO:0000256" key="10">
    <source>
        <dbReference type="ARBA" id="ARBA00023077"/>
    </source>
</evidence>
<dbReference type="InterPro" id="IPR000531">
    <property type="entry name" value="Beta-barrel_TonB"/>
</dbReference>
<evidence type="ECO:0000256" key="9">
    <source>
        <dbReference type="ARBA" id="ARBA00023065"/>
    </source>
</evidence>
<evidence type="ECO:0000256" key="6">
    <source>
        <dbReference type="ARBA" id="ARBA00022692"/>
    </source>
</evidence>
<dbReference type="PANTHER" id="PTHR32552">
    <property type="entry name" value="FERRICHROME IRON RECEPTOR-RELATED"/>
    <property type="match status" value="1"/>
</dbReference>
<gene>
    <name evidence="20" type="ORF">QVZ41_08950</name>
</gene>
<dbReference type="EMBL" id="JAUMIT010000004">
    <property type="protein sequence ID" value="MDO3694968.1"/>
    <property type="molecule type" value="Genomic_DNA"/>
</dbReference>
<feature type="signal peptide" evidence="17">
    <location>
        <begin position="1"/>
        <end position="19"/>
    </location>
</feature>
<evidence type="ECO:0000313" key="21">
    <source>
        <dbReference type="Proteomes" id="UP001168642"/>
    </source>
</evidence>
<keyword evidence="21" id="KW-1185">Reference proteome</keyword>
<evidence type="ECO:0000256" key="3">
    <source>
        <dbReference type="ARBA" id="ARBA00022448"/>
    </source>
</evidence>
<evidence type="ECO:0000256" key="11">
    <source>
        <dbReference type="ARBA" id="ARBA00023136"/>
    </source>
</evidence>
<organism evidence="20 21">
    <name type="scientific">Wenyingzhuangia gilva</name>
    <dbReference type="NCBI Taxonomy" id="3057677"/>
    <lineage>
        <taxon>Bacteria</taxon>
        <taxon>Pseudomonadati</taxon>
        <taxon>Bacteroidota</taxon>
        <taxon>Flavobacteriia</taxon>
        <taxon>Flavobacteriales</taxon>
        <taxon>Flavobacteriaceae</taxon>
        <taxon>Wenyingzhuangia</taxon>
    </lineage>
</organism>